<evidence type="ECO:0000313" key="10">
    <source>
        <dbReference type="Proteomes" id="UP001597097"/>
    </source>
</evidence>
<sequence length="445" mass="45707">MRKLPLAIWAMVLGAFAMGADEFIVAGVVREIAQALNVSIGAVGHLESVYALGVAVGAPVFTALGTRFGRRSMLLLTTGVFLLGNLISALGPTYAFIMSGRVVSAMAHGAFLGIAAVFAAELVDPARKGRAVAVVFSGLTASTILGAPIGAAVGQALGWRFTFWTLVVFGGLALLGLLAALPQQTAAHQHEHAPEHHAPEHHAPAAGHEQHDVGSEFEGLDAHALAHLGGGGQGPSMREQLAALRRPAVWGALLTTMLGYGGVFTSYVYIAPQLTEVTGFGAGWVTPLLLLFGVGLFAGNTLGGRLADRTLMPTVIGTLAALAIALFVMTHAIEARATVVAMMPIFGTAAFAVVAPLQLRVMTAAGHAPDVASAANISAFTLGSAIGIYLGGAAIDGGLGLASVNWVGGLLTTAGLLTALITWAALDRRQPADTHHHEPVAHHHH</sequence>
<dbReference type="Pfam" id="PF07690">
    <property type="entry name" value="MFS_1"/>
    <property type="match status" value="1"/>
</dbReference>
<dbReference type="RefSeq" id="WP_219536468.1">
    <property type="nucleotide sequence ID" value="NZ_JAHKRM010000030.1"/>
</dbReference>
<organism evidence="9 10">
    <name type="scientific">Nonomuraea guangzhouensis</name>
    <dbReference type="NCBI Taxonomy" id="1291555"/>
    <lineage>
        <taxon>Bacteria</taxon>
        <taxon>Bacillati</taxon>
        <taxon>Actinomycetota</taxon>
        <taxon>Actinomycetes</taxon>
        <taxon>Streptosporangiales</taxon>
        <taxon>Streptosporangiaceae</taxon>
        <taxon>Nonomuraea</taxon>
    </lineage>
</organism>
<feature type="region of interest" description="Disordered" evidence="6">
    <location>
        <begin position="186"/>
        <end position="212"/>
    </location>
</feature>
<evidence type="ECO:0000256" key="1">
    <source>
        <dbReference type="ARBA" id="ARBA00004651"/>
    </source>
</evidence>
<evidence type="ECO:0000313" key="9">
    <source>
        <dbReference type="EMBL" id="MFD1542788.1"/>
    </source>
</evidence>
<accession>A0ABW4GKM4</accession>
<gene>
    <name evidence="9" type="ORF">ACFSJ0_37445</name>
</gene>
<reference evidence="10" key="1">
    <citation type="journal article" date="2019" name="Int. J. Syst. Evol. Microbiol.">
        <title>The Global Catalogue of Microorganisms (GCM) 10K type strain sequencing project: providing services to taxonomists for standard genome sequencing and annotation.</title>
        <authorList>
            <consortium name="The Broad Institute Genomics Platform"/>
            <consortium name="The Broad Institute Genome Sequencing Center for Infectious Disease"/>
            <person name="Wu L."/>
            <person name="Ma J."/>
        </authorList>
    </citation>
    <scope>NUCLEOTIDE SEQUENCE [LARGE SCALE GENOMIC DNA]</scope>
    <source>
        <strain evidence="10">CGMCC 1.15399</strain>
    </source>
</reference>
<feature type="transmembrane region" description="Helical" evidence="7">
    <location>
        <begin position="311"/>
        <end position="333"/>
    </location>
</feature>
<dbReference type="Proteomes" id="UP001597097">
    <property type="component" value="Unassembled WGS sequence"/>
</dbReference>
<dbReference type="CDD" id="cd17324">
    <property type="entry name" value="MFS_NepI_like"/>
    <property type="match status" value="1"/>
</dbReference>
<dbReference type="PANTHER" id="PTHR43124">
    <property type="entry name" value="PURINE EFFLUX PUMP PBUE"/>
    <property type="match status" value="1"/>
</dbReference>
<proteinExistence type="predicted"/>
<evidence type="ECO:0000256" key="3">
    <source>
        <dbReference type="ARBA" id="ARBA00022692"/>
    </source>
</evidence>
<feature type="transmembrane region" description="Helical" evidence="7">
    <location>
        <begin position="102"/>
        <end position="120"/>
    </location>
</feature>
<feature type="compositionally biased region" description="Basic and acidic residues" evidence="6">
    <location>
        <begin position="188"/>
        <end position="212"/>
    </location>
</feature>
<evidence type="ECO:0000256" key="5">
    <source>
        <dbReference type="ARBA" id="ARBA00023136"/>
    </source>
</evidence>
<evidence type="ECO:0000256" key="7">
    <source>
        <dbReference type="SAM" id="Phobius"/>
    </source>
</evidence>
<feature type="transmembrane region" description="Helical" evidence="7">
    <location>
        <begin position="161"/>
        <end position="181"/>
    </location>
</feature>
<dbReference type="PROSITE" id="PS50850">
    <property type="entry name" value="MFS"/>
    <property type="match status" value="1"/>
</dbReference>
<feature type="domain" description="Major facilitator superfamily (MFS) profile" evidence="8">
    <location>
        <begin position="7"/>
        <end position="430"/>
    </location>
</feature>
<dbReference type="InterPro" id="IPR011701">
    <property type="entry name" value="MFS"/>
</dbReference>
<comment type="subcellular location">
    <subcellularLocation>
        <location evidence="1">Cell membrane</location>
        <topology evidence="1">Multi-pass membrane protein</topology>
    </subcellularLocation>
</comment>
<evidence type="ECO:0000256" key="2">
    <source>
        <dbReference type="ARBA" id="ARBA00022475"/>
    </source>
</evidence>
<keyword evidence="4 7" id="KW-1133">Transmembrane helix</keyword>
<feature type="transmembrane region" description="Helical" evidence="7">
    <location>
        <begin position="282"/>
        <end position="299"/>
    </location>
</feature>
<keyword evidence="10" id="KW-1185">Reference proteome</keyword>
<feature type="transmembrane region" description="Helical" evidence="7">
    <location>
        <begin position="371"/>
        <end position="392"/>
    </location>
</feature>
<dbReference type="EMBL" id="JBHUCM010000033">
    <property type="protein sequence ID" value="MFD1542788.1"/>
    <property type="molecule type" value="Genomic_DNA"/>
</dbReference>
<name>A0ABW4GKM4_9ACTN</name>
<comment type="caution">
    <text evidence="9">The sequence shown here is derived from an EMBL/GenBank/DDBJ whole genome shotgun (WGS) entry which is preliminary data.</text>
</comment>
<feature type="transmembrane region" description="Helical" evidence="7">
    <location>
        <begin position="339"/>
        <end position="359"/>
    </location>
</feature>
<protein>
    <submittedName>
        <fullName evidence="9">MFS transporter</fullName>
    </submittedName>
</protein>
<evidence type="ECO:0000256" key="4">
    <source>
        <dbReference type="ARBA" id="ARBA00022989"/>
    </source>
</evidence>
<feature type="transmembrane region" description="Helical" evidence="7">
    <location>
        <begin position="404"/>
        <end position="426"/>
    </location>
</feature>
<dbReference type="InterPro" id="IPR020846">
    <property type="entry name" value="MFS_dom"/>
</dbReference>
<feature type="transmembrane region" description="Helical" evidence="7">
    <location>
        <begin position="73"/>
        <end position="96"/>
    </location>
</feature>
<keyword evidence="5 7" id="KW-0472">Membrane</keyword>
<dbReference type="PANTHER" id="PTHR43124:SF3">
    <property type="entry name" value="CHLORAMPHENICOL EFFLUX PUMP RV0191"/>
    <property type="match status" value="1"/>
</dbReference>
<evidence type="ECO:0000256" key="6">
    <source>
        <dbReference type="SAM" id="MobiDB-lite"/>
    </source>
</evidence>
<evidence type="ECO:0000259" key="8">
    <source>
        <dbReference type="PROSITE" id="PS50850"/>
    </source>
</evidence>
<feature type="transmembrane region" description="Helical" evidence="7">
    <location>
        <begin position="35"/>
        <end position="61"/>
    </location>
</feature>
<feature type="transmembrane region" description="Helical" evidence="7">
    <location>
        <begin position="248"/>
        <end position="270"/>
    </location>
</feature>
<keyword evidence="3 7" id="KW-0812">Transmembrane</keyword>
<dbReference type="InterPro" id="IPR050189">
    <property type="entry name" value="MFS_Efflux_Transporters"/>
</dbReference>
<keyword evidence="2" id="KW-1003">Cell membrane</keyword>
<feature type="transmembrane region" description="Helical" evidence="7">
    <location>
        <begin position="132"/>
        <end position="155"/>
    </location>
</feature>